<gene>
    <name evidence="1" type="ORF">A9Q02_07810</name>
</gene>
<comment type="caution">
    <text evidence="1">The sequence shown here is derived from an EMBL/GenBank/DDBJ whole genome shotgun (WGS) entry which is preliminary data.</text>
</comment>
<dbReference type="InterPro" id="IPR011004">
    <property type="entry name" value="Trimer_LpxA-like_sf"/>
</dbReference>
<proteinExistence type="predicted"/>
<dbReference type="Proteomes" id="UP000220922">
    <property type="component" value="Unassembled WGS sequence"/>
</dbReference>
<dbReference type="PANTHER" id="PTHR13061">
    <property type="entry name" value="DYNACTIN SUBUNIT P25"/>
    <property type="match status" value="1"/>
</dbReference>
<reference evidence="1 2" key="1">
    <citation type="submission" date="2016-05" db="EMBL/GenBank/DDBJ databases">
        <authorList>
            <person name="Lavstsen T."/>
            <person name="Jespersen J.S."/>
        </authorList>
    </citation>
    <scope>NUCLEOTIDE SEQUENCE [LARGE SCALE GENOMIC DNA]</scope>
    <source>
        <strain evidence="1 2">B7-9</strain>
    </source>
</reference>
<evidence type="ECO:0000313" key="1">
    <source>
        <dbReference type="EMBL" id="PDW01054.1"/>
    </source>
</evidence>
<keyword evidence="2" id="KW-1185">Reference proteome</keyword>
<dbReference type="EMBL" id="LYXE01000015">
    <property type="protein sequence ID" value="PDW01054.1"/>
    <property type="molecule type" value="Genomic_DNA"/>
</dbReference>
<sequence length="171" mass="18355">MNEQQPVLHDEFDIHPTAYIFPNTFLAGTITIGAESSVWPMSVLRADTVPITIGAYSNVQDGCIIHGDPGFPAIIGDWVTLGHGAIVHGAEIEDEVLIGIGAVVLNGARIGRGSMIGARALVTEGMEVPPGSLVLGIPGRIRPLSPEQAARIRTPAEHYVARKELYRRRMT</sequence>
<protein>
    <submittedName>
        <fullName evidence="1">Gamma carbonic anhydrase family protein</fullName>
    </submittedName>
</protein>
<name>A0A2H3KTC7_9CHLR</name>
<organism evidence="1 2">
    <name type="scientific">Candidatus Chloroploca asiatica</name>
    <dbReference type="NCBI Taxonomy" id="1506545"/>
    <lineage>
        <taxon>Bacteria</taxon>
        <taxon>Bacillati</taxon>
        <taxon>Chloroflexota</taxon>
        <taxon>Chloroflexia</taxon>
        <taxon>Chloroflexales</taxon>
        <taxon>Chloroflexineae</taxon>
        <taxon>Oscillochloridaceae</taxon>
        <taxon>Candidatus Chloroploca</taxon>
    </lineage>
</organism>
<dbReference type="InterPro" id="IPR050484">
    <property type="entry name" value="Transf_Hexapept/Carb_Anhydrase"/>
</dbReference>
<dbReference type="InterPro" id="IPR047324">
    <property type="entry name" value="LbH_gamma_CA-like"/>
</dbReference>
<dbReference type="InterPro" id="IPR001451">
    <property type="entry name" value="Hexapep"/>
</dbReference>
<dbReference type="Gene3D" id="2.160.10.10">
    <property type="entry name" value="Hexapeptide repeat proteins"/>
    <property type="match status" value="1"/>
</dbReference>
<evidence type="ECO:0000313" key="2">
    <source>
        <dbReference type="Proteomes" id="UP000220922"/>
    </source>
</evidence>
<dbReference type="OrthoDB" id="9803036at2"/>
<dbReference type="PANTHER" id="PTHR13061:SF29">
    <property type="entry name" value="GAMMA CARBONIC ANHYDRASE-LIKE 1, MITOCHONDRIAL-RELATED"/>
    <property type="match status" value="1"/>
</dbReference>
<dbReference type="SUPFAM" id="SSF51161">
    <property type="entry name" value="Trimeric LpxA-like enzymes"/>
    <property type="match status" value="1"/>
</dbReference>
<dbReference type="RefSeq" id="WP_097650536.1">
    <property type="nucleotide sequence ID" value="NZ_LYXE01000015.1"/>
</dbReference>
<dbReference type="Pfam" id="PF00132">
    <property type="entry name" value="Hexapep"/>
    <property type="match status" value="1"/>
</dbReference>
<dbReference type="AlphaFoldDB" id="A0A2H3KTC7"/>
<accession>A0A2H3KTC7</accession>
<dbReference type="CDD" id="cd04645">
    <property type="entry name" value="LbH_gamma_CA_like"/>
    <property type="match status" value="1"/>
</dbReference>